<sequence length="376" mass="43459">MHREEVLQHFLENEVEKRRIENLLALEHFFQTSKDELAEEFKQSFKKICFSIKEQQTQMSKAPLGHITFSMLRTELLEGNHTYIIEGTDEAWFFDLQPFLATYDASWAFRFLDQLITELNERSKTFTGVITQSDIERIKLKEAKHYHQYIISLARYALPASIICPEYQALEKELTVEIRVGEYMDVSEVVYIEDHTVKDSEEVKAWLNEKLDDEYPYEVFSDLNLSLGNYESMDLRYAFFQKSNVSYSRMRHCMLVGANLKACQLVESDLSFSLIYEADFSYSQLQGAIFRQAEGASGLPDLTHWEMPGYLPVRFVGANLEGADFQQANLQGACFVEATIKGVDFTGANLTGAMFSKEAREHLTLEPHQESSIIWK</sequence>
<name>A0A927MN54_9BACL</name>
<evidence type="ECO:0008006" key="3">
    <source>
        <dbReference type="Google" id="ProtNLM"/>
    </source>
</evidence>
<dbReference type="SUPFAM" id="SSF141571">
    <property type="entry name" value="Pentapeptide repeat-like"/>
    <property type="match status" value="1"/>
</dbReference>
<keyword evidence="2" id="KW-1185">Reference proteome</keyword>
<dbReference type="InterPro" id="IPR051082">
    <property type="entry name" value="Pentapeptide-BTB/POZ_domain"/>
</dbReference>
<proteinExistence type="predicted"/>
<dbReference type="PANTHER" id="PTHR14136:SF17">
    <property type="entry name" value="BTB_POZ DOMAIN-CONTAINING PROTEIN KCTD9"/>
    <property type="match status" value="1"/>
</dbReference>
<dbReference type="Pfam" id="PF00805">
    <property type="entry name" value="Pentapeptide"/>
    <property type="match status" value="2"/>
</dbReference>
<dbReference type="Proteomes" id="UP000658225">
    <property type="component" value="Unassembled WGS sequence"/>
</dbReference>
<dbReference type="PANTHER" id="PTHR14136">
    <property type="entry name" value="BTB_POZ DOMAIN-CONTAINING PROTEIN KCTD9"/>
    <property type="match status" value="1"/>
</dbReference>
<gene>
    <name evidence="1" type="ORF">H4683_003063</name>
</gene>
<dbReference type="RefSeq" id="WP_192599631.1">
    <property type="nucleotide sequence ID" value="NZ_JADBEL010000019.1"/>
</dbReference>
<protein>
    <recommendedName>
        <fullName evidence="3">Pentapeptide repeat-containing protein</fullName>
    </recommendedName>
</protein>
<accession>A0A927MN54</accession>
<dbReference type="InterPro" id="IPR001646">
    <property type="entry name" value="5peptide_repeat"/>
</dbReference>
<evidence type="ECO:0000313" key="2">
    <source>
        <dbReference type="Proteomes" id="UP000658225"/>
    </source>
</evidence>
<evidence type="ECO:0000313" key="1">
    <source>
        <dbReference type="EMBL" id="MBE1555942.1"/>
    </source>
</evidence>
<comment type="caution">
    <text evidence="1">The sequence shown here is derived from an EMBL/GenBank/DDBJ whole genome shotgun (WGS) entry which is preliminary data.</text>
</comment>
<dbReference type="EMBL" id="JADBEL010000019">
    <property type="protein sequence ID" value="MBE1555942.1"/>
    <property type="molecule type" value="Genomic_DNA"/>
</dbReference>
<reference evidence="1" key="1">
    <citation type="submission" date="2020-10" db="EMBL/GenBank/DDBJ databases">
        <title>Genomic Encyclopedia of Type Strains, Phase IV (KMG-IV): sequencing the most valuable type-strain genomes for metagenomic binning, comparative biology and taxonomic classification.</title>
        <authorList>
            <person name="Goeker M."/>
        </authorList>
    </citation>
    <scope>NUCLEOTIDE SEQUENCE</scope>
    <source>
        <strain evidence="1">DSM 13886</strain>
    </source>
</reference>
<dbReference type="Gene3D" id="2.160.20.80">
    <property type="entry name" value="E3 ubiquitin-protein ligase SopA"/>
    <property type="match status" value="1"/>
</dbReference>
<dbReference type="AlphaFoldDB" id="A0A927MN54"/>
<organism evidence="1 2">
    <name type="scientific">Sporosarcina limicola</name>
    <dbReference type="NCBI Taxonomy" id="34101"/>
    <lineage>
        <taxon>Bacteria</taxon>
        <taxon>Bacillati</taxon>
        <taxon>Bacillota</taxon>
        <taxon>Bacilli</taxon>
        <taxon>Bacillales</taxon>
        <taxon>Caryophanaceae</taxon>
        <taxon>Sporosarcina</taxon>
    </lineage>
</organism>